<name>A0A150J9E4_9EURY</name>
<accession>A0A150J9E4</accession>
<comment type="caution">
    <text evidence="1">The sequence shown here is derived from an EMBL/GenBank/DDBJ whole genome shotgun (WGS) entry which is preliminary data.</text>
</comment>
<organism evidence="1 2">
    <name type="scientific">Candidatus Methanofastidiosum methylothiophilum</name>
    <dbReference type="NCBI Taxonomy" id="1705564"/>
    <lineage>
        <taxon>Archaea</taxon>
        <taxon>Methanobacteriati</taxon>
        <taxon>Methanobacteriota</taxon>
        <taxon>Stenosarchaea group</taxon>
        <taxon>Candidatus Methanofastidiosia</taxon>
        <taxon>Candidatus Methanofastidiosales</taxon>
        <taxon>Candidatus Methanofastidiosaceae</taxon>
        <taxon>Candidatus Methanofastidiosum</taxon>
    </lineage>
</organism>
<evidence type="ECO:0000313" key="1">
    <source>
        <dbReference type="EMBL" id="KYC53755.1"/>
    </source>
</evidence>
<protein>
    <submittedName>
        <fullName evidence="1">Uncharacterized protein</fullName>
    </submittedName>
</protein>
<dbReference type="Proteomes" id="UP000075398">
    <property type="component" value="Unassembled WGS sequence"/>
</dbReference>
<gene>
    <name evidence="1" type="ORF">AMQ22_00142</name>
</gene>
<dbReference type="AlphaFoldDB" id="A0A150J9E4"/>
<sequence>MNNDINRDAIKNLLFEIICAIDSSEYQISIKEIEDQIEAGKIMEFLGKRISIVQLTSNEYEMINEELKKLLDAARPQIEKYWGIKNSGLCFLASLIIEEFWK</sequence>
<evidence type="ECO:0000313" key="2">
    <source>
        <dbReference type="Proteomes" id="UP000075398"/>
    </source>
</evidence>
<dbReference type="EMBL" id="LNGC01000002">
    <property type="protein sequence ID" value="KYC53755.1"/>
    <property type="molecule type" value="Genomic_DNA"/>
</dbReference>
<proteinExistence type="predicted"/>
<reference evidence="1 2" key="1">
    <citation type="journal article" date="2016" name="ISME J.">
        <title>Chasing the elusive Euryarchaeota class WSA2: genomes reveal a uniquely fastidious methyl-reducing methanogen.</title>
        <authorList>
            <person name="Nobu M.K."/>
            <person name="Narihiro T."/>
            <person name="Kuroda K."/>
            <person name="Mei R."/>
            <person name="Liu W.T."/>
        </authorList>
    </citation>
    <scope>NUCLEOTIDE SEQUENCE [LARGE SCALE GENOMIC DNA]</scope>
    <source>
        <strain evidence="1">U1lsi0528_Bin055</strain>
    </source>
</reference>